<evidence type="ECO:0000313" key="5">
    <source>
        <dbReference type="Proteomes" id="UP000763557"/>
    </source>
</evidence>
<dbReference type="Gene3D" id="3.30.497.10">
    <property type="entry name" value="Antithrombin, subunit I, domain 2"/>
    <property type="match status" value="1"/>
</dbReference>
<evidence type="ECO:0000256" key="1">
    <source>
        <dbReference type="RuleBase" id="RU000411"/>
    </source>
</evidence>
<accession>A0ABX2F1K6</accession>
<dbReference type="InterPro" id="IPR042178">
    <property type="entry name" value="Serpin_sf_1"/>
</dbReference>
<keyword evidence="2" id="KW-0732">Signal</keyword>
<proteinExistence type="inferred from homology"/>
<dbReference type="InterPro" id="IPR042185">
    <property type="entry name" value="Serpin_sf_2"/>
</dbReference>
<dbReference type="InterPro" id="IPR036186">
    <property type="entry name" value="Serpin_sf"/>
</dbReference>
<name>A0ABX2F1K6_9PSEU</name>
<dbReference type="Gene3D" id="2.30.39.10">
    <property type="entry name" value="Alpha-1-antitrypsin, domain 1"/>
    <property type="match status" value="1"/>
</dbReference>
<dbReference type="InterPro" id="IPR023796">
    <property type="entry name" value="Serpin_dom"/>
</dbReference>
<dbReference type="EMBL" id="JAAATY010000005">
    <property type="protein sequence ID" value="NRN65103.1"/>
    <property type="molecule type" value="Genomic_DNA"/>
</dbReference>
<evidence type="ECO:0000256" key="2">
    <source>
        <dbReference type="SAM" id="SignalP"/>
    </source>
</evidence>
<comment type="similarity">
    <text evidence="1">Belongs to the serpin family.</text>
</comment>
<dbReference type="CDD" id="cd19590">
    <property type="entry name" value="serpin_thermopin-like"/>
    <property type="match status" value="1"/>
</dbReference>
<reference evidence="4 5" key="1">
    <citation type="submission" date="2020-01" db="EMBL/GenBank/DDBJ databases">
        <title>Kibdelosporangium persica a novel Actinomycetes from a hot desert in Iran.</title>
        <authorList>
            <person name="Safaei N."/>
            <person name="Zaburannyi N."/>
            <person name="Mueller R."/>
            <person name="Wink J."/>
        </authorList>
    </citation>
    <scope>NUCLEOTIDE SEQUENCE [LARGE SCALE GENOMIC DNA]</scope>
    <source>
        <strain evidence="4 5">4NS15</strain>
    </source>
</reference>
<dbReference type="Proteomes" id="UP000763557">
    <property type="component" value="Unassembled WGS sequence"/>
</dbReference>
<feature type="chain" id="PRO_5045539691" evidence="2">
    <location>
        <begin position="24"/>
        <end position="398"/>
    </location>
</feature>
<sequence>MAVTTRLAALCVVLLVTACGAQSADNEPLPPPVPVARQVPADMAALVSATDAFGLDLVTAPALADKTNLVVSPVSASLALQMAAAGAAGETAAQMTKVLHLPQGVRPALPAFDQTDLKLSNTAWVQQGLTLKPRYTEALGDQFGTTMNEADFVRDSDAARGRINKTVADQTAGKITDLFPPDAITRDTRLVLTNALYLKAAWAREFPRERTRDMPFTRADGSTVTVPMMHNDPKAQLGYAQGPGYQVVTLPYRGGRLAFTVIAPASIEVLRGQGIAEILSQVRPTAVQLAMPRFTTRSELDLKETLVQAGMPLAFTPSADFSGITDDEALLIASVRHKTFVQVDEEGTEAAAATGVEMQPVSAPAYRTVTVDRPFLFVITDTATGAPLFLGRINDPTQ</sequence>
<dbReference type="PROSITE" id="PS00284">
    <property type="entry name" value="SERPIN"/>
    <property type="match status" value="1"/>
</dbReference>
<comment type="caution">
    <text evidence="4">The sequence shown here is derived from an EMBL/GenBank/DDBJ whole genome shotgun (WGS) entry which is preliminary data.</text>
</comment>
<organism evidence="4 5">
    <name type="scientific">Kibdelosporangium persicum</name>
    <dbReference type="NCBI Taxonomy" id="2698649"/>
    <lineage>
        <taxon>Bacteria</taxon>
        <taxon>Bacillati</taxon>
        <taxon>Actinomycetota</taxon>
        <taxon>Actinomycetes</taxon>
        <taxon>Pseudonocardiales</taxon>
        <taxon>Pseudonocardiaceae</taxon>
        <taxon>Kibdelosporangium</taxon>
    </lineage>
</organism>
<feature type="signal peptide" evidence="2">
    <location>
        <begin position="1"/>
        <end position="23"/>
    </location>
</feature>
<gene>
    <name evidence="4" type="ORF">GC106_23130</name>
</gene>
<protein>
    <submittedName>
        <fullName evidence="4">Serine proteinase inhibitor</fullName>
    </submittedName>
</protein>
<dbReference type="SMART" id="SM00093">
    <property type="entry name" value="SERPIN"/>
    <property type="match status" value="1"/>
</dbReference>
<dbReference type="PANTHER" id="PTHR11461:SF211">
    <property type="entry name" value="GH10112P-RELATED"/>
    <property type="match status" value="1"/>
</dbReference>
<dbReference type="InterPro" id="IPR000215">
    <property type="entry name" value="Serpin_fam"/>
</dbReference>
<dbReference type="PROSITE" id="PS51257">
    <property type="entry name" value="PROKAR_LIPOPROTEIN"/>
    <property type="match status" value="1"/>
</dbReference>
<evidence type="ECO:0000259" key="3">
    <source>
        <dbReference type="SMART" id="SM00093"/>
    </source>
</evidence>
<keyword evidence="5" id="KW-1185">Reference proteome</keyword>
<feature type="domain" description="Serpin" evidence="3">
    <location>
        <begin position="55"/>
        <end position="396"/>
    </location>
</feature>
<dbReference type="SUPFAM" id="SSF56574">
    <property type="entry name" value="Serpins"/>
    <property type="match status" value="1"/>
</dbReference>
<dbReference type="Pfam" id="PF00079">
    <property type="entry name" value="Serpin"/>
    <property type="match status" value="1"/>
</dbReference>
<dbReference type="PANTHER" id="PTHR11461">
    <property type="entry name" value="SERINE PROTEASE INHIBITOR, SERPIN"/>
    <property type="match status" value="1"/>
</dbReference>
<evidence type="ECO:0000313" key="4">
    <source>
        <dbReference type="EMBL" id="NRN65103.1"/>
    </source>
</evidence>
<dbReference type="InterPro" id="IPR023795">
    <property type="entry name" value="Serpin_CS"/>
</dbReference>